<evidence type="ECO:0000256" key="2">
    <source>
        <dbReference type="ARBA" id="ARBA00004328"/>
    </source>
</evidence>
<dbReference type="Proteomes" id="UP000203867">
    <property type="component" value="Segment"/>
</dbReference>
<dbReference type="GO" id="GO:0019029">
    <property type="term" value="C:helical viral capsid"/>
    <property type="evidence" value="ECO:0007669"/>
    <property type="project" value="UniProtKB-KW"/>
</dbReference>
<dbReference type="GeneID" id="32707913"/>
<evidence type="ECO:0000256" key="9">
    <source>
        <dbReference type="ARBA" id="ARBA00023200"/>
    </source>
</evidence>
<evidence type="ECO:0000256" key="10">
    <source>
        <dbReference type="ARBA" id="ARBA00023274"/>
    </source>
</evidence>
<dbReference type="InterPro" id="IPR023331">
    <property type="entry name" value="Rhabdovirus_ncapsid_C"/>
</dbReference>
<protein>
    <recommendedName>
        <fullName evidence="3">Nucleoprotein</fullName>
    </recommendedName>
    <alternativeName>
        <fullName evidence="11">Nucleocapsid protein</fullName>
    </alternativeName>
</protein>
<dbReference type="RefSeq" id="YP_009361990.1">
    <property type="nucleotide sequence ID" value="NC_034451.1"/>
</dbReference>
<evidence type="ECO:0000256" key="3">
    <source>
        <dbReference type="ARBA" id="ARBA00014389"/>
    </source>
</evidence>
<evidence type="ECO:0000256" key="8">
    <source>
        <dbReference type="ARBA" id="ARBA00023086"/>
    </source>
</evidence>
<dbReference type="GO" id="GO:0019013">
    <property type="term" value="C:viral nucleocapsid"/>
    <property type="evidence" value="ECO:0007669"/>
    <property type="project" value="UniProtKB-KW"/>
</dbReference>
<comment type="subcellular location">
    <subcellularLocation>
        <location evidence="1">Host cytoplasm</location>
    </subcellularLocation>
    <subcellularLocation>
        <location evidence="2">Virion</location>
    </subcellularLocation>
</comment>
<dbReference type="GO" id="GO:1990904">
    <property type="term" value="C:ribonucleoprotein complex"/>
    <property type="evidence" value="ECO:0007669"/>
    <property type="project" value="UniProtKB-KW"/>
</dbReference>
<dbReference type="InterPro" id="IPR035961">
    <property type="entry name" value="Rhabdovirus_nucleoprotein-like"/>
</dbReference>
<dbReference type="InterPro" id="IPR023330">
    <property type="entry name" value="Rhabdovirus_ncapsid_N"/>
</dbReference>
<evidence type="ECO:0000256" key="11">
    <source>
        <dbReference type="ARBA" id="ARBA00033344"/>
    </source>
</evidence>
<accession>A0A0D3R100</accession>
<dbReference type="KEGG" id="vg:32707913"/>
<keyword evidence="9" id="KW-1035">Host cytoplasm</keyword>
<organism evidence="13 14">
    <name type="scientific">Kern Canyon virus</name>
    <dbReference type="NCBI Taxonomy" id="380433"/>
    <lineage>
        <taxon>Viruses</taxon>
        <taxon>Riboviria</taxon>
        <taxon>Orthornavirae</taxon>
        <taxon>Negarnaviricota</taxon>
        <taxon>Haploviricotina</taxon>
        <taxon>Monjiviricetes</taxon>
        <taxon>Mononegavirales</taxon>
        <taxon>Rhabdoviridae</taxon>
        <taxon>Alpharhabdovirinae</taxon>
        <taxon>Ledantevirus</taxon>
        <taxon>Ledantevirus kern</taxon>
    </lineage>
</organism>
<dbReference type="SUPFAM" id="SSF140809">
    <property type="entry name" value="Rhabdovirus nucleoprotein-like"/>
    <property type="match status" value="1"/>
</dbReference>
<evidence type="ECO:0000256" key="1">
    <source>
        <dbReference type="ARBA" id="ARBA00004192"/>
    </source>
</evidence>
<evidence type="ECO:0000256" key="7">
    <source>
        <dbReference type="ARBA" id="ARBA00022884"/>
    </source>
</evidence>
<evidence type="ECO:0000256" key="4">
    <source>
        <dbReference type="ARBA" id="ARBA00022497"/>
    </source>
</evidence>
<evidence type="ECO:0000256" key="5">
    <source>
        <dbReference type="ARBA" id="ARBA00022561"/>
    </source>
</evidence>
<evidence type="ECO:0000256" key="6">
    <source>
        <dbReference type="ARBA" id="ARBA00022844"/>
    </source>
</evidence>
<evidence type="ECO:0000259" key="12">
    <source>
        <dbReference type="Pfam" id="PF00945"/>
    </source>
</evidence>
<keyword evidence="5" id="KW-0167">Capsid protein</keyword>
<keyword evidence="14" id="KW-1185">Reference proteome</keyword>
<dbReference type="GO" id="GO:0003723">
    <property type="term" value="F:RNA binding"/>
    <property type="evidence" value="ECO:0007669"/>
    <property type="project" value="UniProtKB-KW"/>
</dbReference>
<dbReference type="GO" id="GO:0030430">
    <property type="term" value="C:host cell cytoplasm"/>
    <property type="evidence" value="ECO:0007669"/>
    <property type="project" value="UniProtKB-SubCell"/>
</dbReference>
<dbReference type="OrthoDB" id="22890at10239"/>
<dbReference type="EMBL" id="KM204992">
    <property type="protein sequence ID" value="AJR28349.1"/>
    <property type="molecule type" value="Viral_cRNA"/>
</dbReference>
<dbReference type="Gene3D" id="1.10.3610.10">
    <property type="entry name" value="Nucleoprotein"/>
    <property type="match status" value="1"/>
</dbReference>
<reference evidence="13 14" key="1">
    <citation type="journal article" date="2015" name="PLoS Pathog.">
        <title>Evolution of genome size and complexity in the rhabdoviridae.</title>
        <authorList>
            <person name="Walker P.J."/>
            <person name="Firth C."/>
            <person name="Widen S.G."/>
            <person name="Blasdell K.R."/>
            <person name="Guzman H."/>
            <person name="Wood T.G."/>
            <person name="Paradkar P.N."/>
            <person name="Holmes E.C."/>
            <person name="Tesh R.B."/>
            <person name="Vasilakis N."/>
        </authorList>
    </citation>
    <scope>NUCLEOTIDE SEQUENCE [LARGE SCALE GENOMIC DNA]</scope>
    <source>
        <strain evidence="13 14">M03790</strain>
    </source>
</reference>
<evidence type="ECO:0000313" key="14">
    <source>
        <dbReference type="Proteomes" id="UP000203867"/>
    </source>
</evidence>
<keyword evidence="10" id="KW-0687">Ribonucleoprotein</keyword>
<name>A0A0D3R100_9RHAB</name>
<feature type="domain" description="Rhabdovirus nucleocapsid" evidence="12">
    <location>
        <begin position="11"/>
        <end position="405"/>
    </location>
</feature>
<keyword evidence="4" id="KW-1139">Helical capsid protein</keyword>
<keyword evidence="7" id="KW-0694">RNA-binding</keyword>
<proteinExistence type="predicted"/>
<keyword evidence="8 13" id="KW-0543">Viral nucleoprotein</keyword>
<dbReference type="Gene3D" id="1.10.3570.10">
    <property type="entry name" value="Rhabdovirus nucleocapsid protein like domain"/>
    <property type="match status" value="1"/>
</dbReference>
<keyword evidence="6" id="KW-0946">Virion</keyword>
<dbReference type="Pfam" id="PF00945">
    <property type="entry name" value="Rhabdo_ncap"/>
    <property type="match status" value="1"/>
</dbReference>
<sequence>MSSMQVYRFKNQKVIEPKLPQEKTEGEFPSQWFKPDGSRRPEIIIYHDKAILPAIRGLVRQMMETKVFNIKVINAYIYYVLADKGEIESHRDWESFGVIICKEKDKVNPFVMCNISIKKENLPNLTGAEIPKDDDDKWMVFWLLFQYRIGRATDETYKSELIKRANQFMLSFAEKPVELSRTVSTLTVSWLANMNFTKIVAAVDMYYCKFKSAPWAEMRYCTLGSRYKDCAALTVLRHISDLTSLTVAQLVLWVFTERMADEVEKISTEGNEVDKADSYMPYMRDFGISDKSPYSAQMNPSLVMFCHTIGCLLSSKRSMNARLAGEIDRLNSVINGSITAYVLGHLPMFVHSFGETPADTQIKPTVKDRPGQPPSAANPDEWFAYLGSKGFQLPPEIKDWVKAKMDAIATPRKETVGAYLKERGFD</sequence>
<dbReference type="InterPro" id="IPR000448">
    <property type="entry name" value="Rhabdo_ncapsid"/>
</dbReference>
<evidence type="ECO:0000313" key="13">
    <source>
        <dbReference type="EMBL" id="AJR28349.1"/>
    </source>
</evidence>